<organism evidence="23 24">
    <name type="scientific">Fluviicola chungangensis</name>
    <dbReference type="NCBI Taxonomy" id="2597671"/>
    <lineage>
        <taxon>Bacteria</taxon>
        <taxon>Pseudomonadati</taxon>
        <taxon>Bacteroidota</taxon>
        <taxon>Flavobacteriia</taxon>
        <taxon>Flavobacteriales</taxon>
        <taxon>Crocinitomicaceae</taxon>
        <taxon>Fluviicola</taxon>
    </lineage>
</organism>
<evidence type="ECO:0000256" key="9">
    <source>
        <dbReference type="ARBA" id="ARBA00022723"/>
    </source>
</evidence>
<keyword evidence="16" id="KW-0865">Zymogen</keyword>
<keyword evidence="24" id="KW-1185">Reference proteome</keyword>
<feature type="signal peptide" evidence="21">
    <location>
        <begin position="1"/>
        <end position="20"/>
    </location>
</feature>
<dbReference type="GO" id="GO:0046872">
    <property type="term" value="F:metal ion binding"/>
    <property type="evidence" value="ECO:0007669"/>
    <property type="project" value="UniProtKB-KW"/>
</dbReference>
<dbReference type="GO" id="GO:0005576">
    <property type="term" value="C:extracellular region"/>
    <property type="evidence" value="ECO:0007669"/>
    <property type="project" value="UniProtKB-SubCell"/>
</dbReference>
<evidence type="ECO:0000256" key="12">
    <source>
        <dbReference type="ARBA" id="ARBA00022824"/>
    </source>
</evidence>
<comment type="subunit">
    <text evidence="19">Homodimer. The monomeric form is inactive while the homodimer is active.</text>
</comment>
<keyword evidence="13" id="KW-0862">Zinc</keyword>
<sequence length="456" mass="49864">MLFRTLFFISILFSLSPAFSQNDSTMIRKLFDEALIRGKSYDDLRSLCKGIGARLSGSTQAQMAVEWGKRKMETYGFDKIYLQPVMVPHWERGNKEVAWIQSSSGEVVPIDILALGGSIGTNGMLKAEVVEFKSLDDLKKASKASVQGKIVFLNQAMNPADIVTFTAYGGCYGIRGHGAVEGAKLGAVGVVIRSLALPEDHFPHTGSMYYEEGISKIPAGALSTISSNELSKALEKGKVTLIMEMDCRDFPDEPSFNVMGELTGSEKPNEIITIGGHLDSWDAGEGAHDDGAGIVHCLEALRILKTTGIKPKHTIRVVFFMNEENGNKGGHAYATWAKKENQKQIAAVESDRGGFSPDGFECDGNPSYVQLIKGFASLLKPYDLHHFEAGYGGVDISPLKSAYEGIPLFGFVPDSQRYFDFHHAASDVFERVNKRELELGCASMAAFVYLLDKSLE</sequence>
<dbReference type="OrthoDB" id="9769665at2"/>
<evidence type="ECO:0000313" key="24">
    <source>
        <dbReference type="Proteomes" id="UP000316008"/>
    </source>
</evidence>
<evidence type="ECO:0000256" key="6">
    <source>
        <dbReference type="ARBA" id="ARBA00022525"/>
    </source>
</evidence>
<evidence type="ECO:0000256" key="13">
    <source>
        <dbReference type="ARBA" id="ARBA00022833"/>
    </source>
</evidence>
<evidence type="ECO:0000256" key="4">
    <source>
        <dbReference type="ARBA" id="ARBA00004613"/>
    </source>
</evidence>
<evidence type="ECO:0000256" key="10">
    <source>
        <dbReference type="ARBA" id="ARBA00022729"/>
    </source>
</evidence>
<keyword evidence="8" id="KW-0645">Protease</keyword>
<accession>A0A556MPU8</accession>
<name>A0A556MPU8_9FLAO</name>
<dbReference type="GO" id="GO:0005764">
    <property type="term" value="C:lysosome"/>
    <property type="evidence" value="ECO:0007669"/>
    <property type="project" value="UniProtKB-SubCell"/>
</dbReference>
<dbReference type="AlphaFoldDB" id="A0A556MPU8"/>
<evidence type="ECO:0000256" key="21">
    <source>
        <dbReference type="SAM" id="SignalP"/>
    </source>
</evidence>
<keyword evidence="9" id="KW-0479">Metal-binding</keyword>
<feature type="chain" id="PRO_5021752283" description="Carboxypeptidase Q" evidence="21">
    <location>
        <begin position="21"/>
        <end position="456"/>
    </location>
</feature>
<evidence type="ECO:0000256" key="1">
    <source>
        <dbReference type="ARBA" id="ARBA00004240"/>
    </source>
</evidence>
<keyword evidence="14" id="KW-0333">Golgi apparatus</keyword>
<gene>
    <name evidence="23" type="ORF">FO442_12660</name>
</gene>
<evidence type="ECO:0000256" key="15">
    <source>
        <dbReference type="ARBA" id="ARBA00023049"/>
    </source>
</evidence>
<evidence type="ECO:0000256" key="18">
    <source>
        <dbReference type="ARBA" id="ARBA00023228"/>
    </source>
</evidence>
<dbReference type="GO" id="GO:0070573">
    <property type="term" value="F:metallodipeptidase activity"/>
    <property type="evidence" value="ECO:0007669"/>
    <property type="project" value="InterPro"/>
</dbReference>
<dbReference type="InterPro" id="IPR039866">
    <property type="entry name" value="CPQ"/>
</dbReference>
<dbReference type="SUPFAM" id="SSF53187">
    <property type="entry name" value="Zn-dependent exopeptidases"/>
    <property type="match status" value="1"/>
</dbReference>
<evidence type="ECO:0000256" key="3">
    <source>
        <dbReference type="ARBA" id="ARBA00004555"/>
    </source>
</evidence>
<evidence type="ECO:0000256" key="5">
    <source>
        <dbReference type="ARBA" id="ARBA00014116"/>
    </source>
</evidence>
<keyword evidence="10 21" id="KW-0732">Signal</keyword>
<keyword evidence="11 23" id="KW-0378">Hydrolase</keyword>
<keyword evidence="17" id="KW-0325">Glycoprotein</keyword>
<dbReference type="Gene3D" id="3.50.30.30">
    <property type="match status" value="1"/>
</dbReference>
<keyword evidence="7" id="KW-0121">Carboxypeptidase</keyword>
<evidence type="ECO:0000256" key="17">
    <source>
        <dbReference type="ARBA" id="ARBA00023180"/>
    </source>
</evidence>
<evidence type="ECO:0000256" key="8">
    <source>
        <dbReference type="ARBA" id="ARBA00022670"/>
    </source>
</evidence>
<proteinExistence type="predicted"/>
<dbReference type="GO" id="GO:0004180">
    <property type="term" value="F:carboxypeptidase activity"/>
    <property type="evidence" value="ECO:0007669"/>
    <property type="project" value="UniProtKB-KW"/>
</dbReference>
<evidence type="ECO:0000259" key="22">
    <source>
        <dbReference type="Pfam" id="PF04389"/>
    </source>
</evidence>
<evidence type="ECO:0000256" key="7">
    <source>
        <dbReference type="ARBA" id="ARBA00022645"/>
    </source>
</evidence>
<dbReference type="Proteomes" id="UP000316008">
    <property type="component" value="Unassembled WGS sequence"/>
</dbReference>
<dbReference type="InterPro" id="IPR007484">
    <property type="entry name" value="Peptidase_M28"/>
</dbReference>
<dbReference type="EMBL" id="VLPL01000006">
    <property type="protein sequence ID" value="TSJ41936.1"/>
    <property type="molecule type" value="Genomic_DNA"/>
</dbReference>
<keyword evidence="18" id="KW-0458">Lysosome</keyword>
<dbReference type="Pfam" id="PF04389">
    <property type="entry name" value="Peptidase_M28"/>
    <property type="match status" value="1"/>
</dbReference>
<comment type="subcellular location">
    <subcellularLocation>
        <location evidence="1">Endoplasmic reticulum</location>
    </subcellularLocation>
    <subcellularLocation>
        <location evidence="3">Golgi apparatus</location>
    </subcellularLocation>
    <subcellularLocation>
        <location evidence="2">Lysosome</location>
    </subcellularLocation>
    <subcellularLocation>
        <location evidence="4">Secreted</location>
    </subcellularLocation>
</comment>
<keyword evidence="6" id="KW-0964">Secreted</keyword>
<dbReference type="PANTHER" id="PTHR12053">
    <property type="entry name" value="PROTEASE FAMILY M28 PLASMA GLUTAMATE CARBOXYPEPTIDASE-RELATED"/>
    <property type="match status" value="1"/>
</dbReference>
<evidence type="ECO:0000256" key="14">
    <source>
        <dbReference type="ARBA" id="ARBA00023034"/>
    </source>
</evidence>
<protein>
    <recommendedName>
        <fullName evidence="5">Carboxypeptidase Q</fullName>
    </recommendedName>
    <alternativeName>
        <fullName evidence="20">Plasma glutamate carboxypeptidase</fullName>
    </alternativeName>
</protein>
<evidence type="ECO:0000256" key="11">
    <source>
        <dbReference type="ARBA" id="ARBA00022801"/>
    </source>
</evidence>
<feature type="domain" description="Peptidase M28" evidence="22">
    <location>
        <begin position="257"/>
        <end position="438"/>
    </location>
</feature>
<evidence type="ECO:0000256" key="20">
    <source>
        <dbReference type="ARBA" id="ARBA00033328"/>
    </source>
</evidence>
<keyword evidence="12" id="KW-0256">Endoplasmic reticulum</keyword>
<dbReference type="GO" id="GO:0006508">
    <property type="term" value="P:proteolysis"/>
    <property type="evidence" value="ECO:0007669"/>
    <property type="project" value="UniProtKB-KW"/>
</dbReference>
<comment type="caution">
    <text evidence="23">The sequence shown here is derived from an EMBL/GenBank/DDBJ whole genome shotgun (WGS) entry which is preliminary data.</text>
</comment>
<reference evidence="23 24" key="1">
    <citation type="submission" date="2019-07" db="EMBL/GenBank/DDBJ databases">
        <authorList>
            <person name="Huq M.A."/>
        </authorList>
    </citation>
    <scope>NUCLEOTIDE SEQUENCE [LARGE SCALE GENOMIC DNA]</scope>
    <source>
        <strain evidence="23 24">MAH-3</strain>
    </source>
</reference>
<dbReference type="Gene3D" id="3.40.630.10">
    <property type="entry name" value="Zn peptidases"/>
    <property type="match status" value="1"/>
</dbReference>
<dbReference type="PANTHER" id="PTHR12053:SF3">
    <property type="entry name" value="CARBOXYPEPTIDASE Q"/>
    <property type="match status" value="1"/>
</dbReference>
<evidence type="ECO:0000313" key="23">
    <source>
        <dbReference type="EMBL" id="TSJ41936.1"/>
    </source>
</evidence>
<keyword evidence="15" id="KW-0482">Metalloprotease</keyword>
<evidence type="ECO:0000256" key="2">
    <source>
        <dbReference type="ARBA" id="ARBA00004371"/>
    </source>
</evidence>
<evidence type="ECO:0000256" key="16">
    <source>
        <dbReference type="ARBA" id="ARBA00023145"/>
    </source>
</evidence>
<evidence type="ECO:0000256" key="19">
    <source>
        <dbReference type="ARBA" id="ARBA00025833"/>
    </source>
</evidence>